<dbReference type="AlphaFoldDB" id="A0A4Y2MFT2"/>
<evidence type="ECO:0000256" key="1">
    <source>
        <dbReference type="SAM" id="MobiDB-lite"/>
    </source>
</evidence>
<sequence length="108" mass="11935">MVGKTVLQGNVWEPRGMEPSTPDLGDKLEDFCDDMCVLKSTGIFSISLLGGRDSDLSRFFHMTSRPVRETIKGPCSDLKGRVSVLIDFERANGVRTSLESLFGVLYGF</sequence>
<keyword evidence="4" id="KW-1185">Reference proteome</keyword>
<comment type="caution">
    <text evidence="3">The sequence shown here is derived from an EMBL/GenBank/DDBJ whole genome shotgun (WGS) entry which is preliminary data.</text>
</comment>
<dbReference type="Proteomes" id="UP000499080">
    <property type="component" value="Unassembled WGS sequence"/>
</dbReference>
<gene>
    <name evidence="2" type="ORF">AVEN_106259_1</name>
    <name evidence="3" type="ORF">AVEN_184351_1</name>
</gene>
<protein>
    <submittedName>
        <fullName evidence="3">Uncharacterized protein</fullName>
    </submittedName>
</protein>
<evidence type="ECO:0000313" key="2">
    <source>
        <dbReference type="EMBL" id="GBN25288.1"/>
    </source>
</evidence>
<evidence type="ECO:0000313" key="4">
    <source>
        <dbReference type="Proteomes" id="UP000499080"/>
    </source>
</evidence>
<accession>A0A4Y2MFT2</accession>
<name>A0A4Y2MFT2_ARAVE</name>
<reference evidence="3 4" key="1">
    <citation type="journal article" date="2019" name="Sci. Rep.">
        <title>Orb-weaving spider Araneus ventricosus genome elucidates the spidroin gene catalogue.</title>
        <authorList>
            <person name="Kono N."/>
            <person name="Nakamura H."/>
            <person name="Ohtoshi R."/>
            <person name="Moran D.A.P."/>
            <person name="Shinohara A."/>
            <person name="Yoshida Y."/>
            <person name="Fujiwara M."/>
            <person name="Mori M."/>
            <person name="Tomita M."/>
            <person name="Arakawa K."/>
        </authorList>
    </citation>
    <scope>NUCLEOTIDE SEQUENCE [LARGE SCALE GENOMIC DNA]</scope>
</reference>
<feature type="region of interest" description="Disordered" evidence="1">
    <location>
        <begin position="1"/>
        <end position="24"/>
    </location>
</feature>
<evidence type="ECO:0000313" key="3">
    <source>
        <dbReference type="EMBL" id="GBN25334.1"/>
    </source>
</evidence>
<proteinExistence type="predicted"/>
<dbReference type="EMBL" id="BGPR01281684">
    <property type="protein sequence ID" value="GBN25288.1"/>
    <property type="molecule type" value="Genomic_DNA"/>
</dbReference>
<organism evidence="3 4">
    <name type="scientific">Araneus ventricosus</name>
    <name type="common">Orbweaver spider</name>
    <name type="synonym">Epeira ventricosa</name>
    <dbReference type="NCBI Taxonomy" id="182803"/>
    <lineage>
        <taxon>Eukaryota</taxon>
        <taxon>Metazoa</taxon>
        <taxon>Ecdysozoa</taxon>
        <taxon>Arthropoda</taxon>
        <taxon>Chelicerata</taxon>
        <taxon>Arachnida</taxon>
        <taxon>Araneae</taxon>
        <taxon>Araneomorphae</taxon>
        <taxon>Entelegynae</taxon>
        <taxon>Araneoidea</taxon>
        <taxon>Araneidae</taxon>
        <taxon>Araneus</taxon>
    </lineage>
</organism>
<dbReference type="EMBL" id="BGPR01281710">
    <property type="protein sequence ID" value="GBN25334.1"/>
    <property type="molecule type" value="Genomic_DNA"/>
</dbReference>